<accession>A0A5C7DRW0</accession>
<protein>
    <submittedName>
        <fullName evidence="1">Uncharacterized protein</fullName>
    </submittedName>
</protein>
<comment type="caution">
    <text evidence="1">The sequence shown here is derived from an EMBL/GenBank/DDBJ whole genome shotgun (WGS) entry which is preliminary data.</text>
</comment>
<dbReference type="EMBL" id="VOWB01000030">
    <property type="protein sequence ID" value="TXE82954.1"/>
    <property type="molecule type" value="Genomic_DNA"/>
</dbReference>
<dbReference type="AlphaFoldDB" id="A0A5C7DRW0"/>
<evidence type="ECO:0000313" key="2">
    <source>
        <dbReference type="Proteomes" id="UP000321310"/>
    </source>
</evidence>
<reference evidence="1 2" key="1">
    <citation type="submission" date="2019-07" db="EMBL/GenBank/DDBJ databases">
        <title>Rapid identification of Enteric Bacteria from Whole Genome Sequences (WGS) using Average Nucleotide Identity (ANI).</title>
        <authorList>
            <person name="Lane C."/>
        </authorList>
    </citation>
    <scope>NUCLEOTIDE SEQUENCE [LARGE SCALE GENOMIC DNA]</scope>
    <source>
        <strain evidence="1 2">2016D-0250</strain>
    </source>
</reference>
<dbReference type="RefSeq" id="WP_147575388.1">
    <property type="nucleotide sequence ID" value="NZ_VOWB01000030.1"/>
</dbReference>
<gene>
    <name evidence="1" type="ORF">FPD46_03640</name>
</gene>
<dbReference type="SUPFAM" id="SSF50998">
    <property type="entry name" value="Quinoprotein alcohol dehydrogenase-like"/>
    <property type="match status" value="1"/>
</dbReference>
<proteinExistence type="predicted"/>
<evidence type="ECO:0000313" key="1">
    <source>
        <dbReference type="EMBL" id="TXE82954.1"/>
    </source>
</evidence>
<dbReference type="InterPro" id="IPR011047">
    <property type="entry name" value="Quinoprotein_ADH-like_sf"/>
</dbReference>
<organism evidence="1 2">
    <name type="scientific">Campylobacter peloridis</name>
    <dbReference type="NCBI Taxonomy" id="488546"/>
    <lineage>
        <taxon>Bacteria</taxon>
        <taxon>Pseudomonadati</taxon>
        <taxon>Campylobacterota</taxon>
        <taxon>Epsilonproteobacteria</taxon>
        <taxon>Campylobacterales</taxon>
        <taxon>Campylobacteraceae</taxon>
        <taxon>Campylobacter</taxon>
    </lineage>
</organism>
<name>A0A5C7DRW0_9BACT</name>
<sequence>MRQIYFFIAILIFLNACGTKREYYQPSKIENLPNTAKQINGSIVDFNNNIAQLNNGSFIDNNGNIIKFNLDKNYNIINAYQDEILTADDNGNFKIYNAEHEEIFSYKFNESVVSASVDGDDIALILASNTLVYANKNLGIKFIQNLGTAYAQDSRFANPYFLNTIIIYPMLNGKLAIVNKSSLKVIREIIVSSEEFFNNVIYLNIQDDKMIAATDQKIIVVTPNRTLYLNENIKDVNVGNQEIFILTKDGKVIKTDLNLRKIDEVKFQFALFSKSTFYDNFLYIFEKTGYLIKIDSNLKQYNVFKFSDAVDKKSFMKNNQFFYQNKVLQLN</sequence>
<dbReference type="Proteomes" id="UP000321310">
    <property type="component" value="Unassembled WGS sequence"/>
</dbReference>